<proteinExistence type="inferred from homology"/>
<dbReference type="GO" id="GO:0000139">
    <property type="term" value="C:Golgi membrane"/>
    <property type="evidence" value="ECO:0007669"/>
    <property type="project" value="UniProtKB-SubCell"/>
</dbReference>
<evidence type="ECO:0000256" key="2">
    <source>
        <dbReference type="ARBA" id="ARBA00004409"/>
    </source>
</evidence>
<dbReference type="PANTHER" id="PTHR21230">
    <property type="entry name" value="VESICLE TRANSPORT V-SNARE PROTEIN VTI1-RELATED"/>
    <property type="match status" value="1"/>
</dbReference>
<protein>
    <recommendedName>
        <fullName evidence="10 11">Protein transport protein BOS1</fullName>
    </recommendedName>
</protein>
<evidence type="ECO:0000256" key="11">
    <source>
        <dbReference type="PIRNR" id="PIRNR028865"/>
    </source>
</evidence>
<evidence type="ECO:0000256" key="9">
    <source>
        <dbReference type="ARBA" id="ARBA00037983"/>
    </source>
</evidence>
<keyword evidence="14" id="KW-1185">Reference proteome</keyword>
<dbReference type="AlphaFoldDB" id="F4P404"/>
<dbReference type="GO" id="GO:0031902">
    <property type="term" value="C:late endosome membrane"/>
    <property type="evidence" value="ECO:0000318"/>
    <property type="project" value="GO_Central"/>
</dbReference>
<dbReference type="SUPFAM" id="SSF58038">
    <property type="entry name" value="SNARE fusion complex"/>
    <property type="match status" value="1"/>
</dbReference>
<evidence type="ECO:0000256" key="10">
    <source>
        <dbReference type="ARBA" id="ARBA00040957"/>
    </source>
</evidence>
<dbReference type="GeneID" id="18238790"/>
<evidence type="ECO:0000256" key="6">
    <source>
        <dbReference type="ARBA" id="ARBA00022989"/>
    </source>
</evidence>
<dbReference type="STRING" id="684364.F4P404"/>
<dbReference type="GO" id="GO:0005794">
    <property type="term" value="C:Golgi apparatus"/>
    <property type="evidence" value="ECO:0000318"/>
    <property type="project" value="GO_Central"/>
</dbReference>
<reference evidence="13 14" key="1">
    <citation type="submission" date="2009-12" db="EMBL/GenBank/DDBJ databases">
        <title>The draft genome of Batrachochytrium dendrobatidis.</title>
        <authorList>
            <consortium name="US DOE Joint Genome Institute (JGI-PGF)"/>
            <person name="Kuo A."/>
            <person name="Salamov A."/>
            <person name="Schmutz J."/>
            <person name="Lucas S."/>
            <person name="Pitluck S."/>
            <person name="Rosenblum E."/>
            <person name="Stajich J."/>
            <person name="Eisen M."/>
            <person name="Grigoriev I.V."/>
        </authorList>
    </citation>
    <scope>NUCLEOTIDE SEQUENCE [LARGE SCALE GENOMIC DNA]</scope>
    <source>
        <strain evidence="14">JAM81 / FGSC 10211</strain>
    </source>
</reference>
<keyword evidence="3 11" id="KW-0813">Transport</keyword>
<dbReference type="GO" id="GO:0000149">
    <property type="term" value="F:SNARE binding"/>
    <property type="evidence" value="ECO:0000318"/>
    <property type="project" value="GO_Central"/>
</dbReference>
<dbReference type="PANTHER" id="PTHR21230:SF1">
    <property type="entry name" value="GOLGI SNAP RECEPTOR COMPLEX MEMBER 2"/>
    <property type="match status" value="1"/>
</dbReference>
<dbReference type="RefSeq" id="XP_006679454.1">
    <property type="nucleotide sequence ID" value="XM_006679391.1"/>
</dbReference>
<dbReference type="CDD" id="cd15863">
    <property type="entry name" value="SNARE_GS27"/>
    <property type="match status" value="1"/>
</dbReference>
<comment type="subcellular location">
    <subcellularLocation>
        <location evidence="1">Endoplasmic reticulum membrane</location>
        <topology evidence="1">Single-pass type IV membrane protein</topology>
    </subcellularLocation>
    <subcellularLocation>
        <location evidence="2">Golgi apparatus membrane</location>
        <topology evidence="2">Single-pass type IV membrane protein</topology>
    </subcellularLocation>
</comment>
<dbReference type="InterPro" id="IPR027027">
    <property type="entry name" value="GOSR2/Membrin/Bos1"/>
</dbReference>
<keyword evidence="7" id="KW-0333">Golgi apparatus</keyword>
<dbReference type="EMBL" id="GL882885">
    <property type="protein sequence ID" value="EGF79717.1"/>
    <property type="molecule type" value="Genomic_DNA"/>
</dbReference>
<dbReference type="FunCoup" id="F4P404">
    <property type="interactions" value="560"/>
</dbReference>
<evidence type="ECO:0000256" key="7">
    <source>
        <dbReference type="ARBA" id="ARBA00023034"/>
    </source>
</evidence>
<dbReference type="Gene3D" id="1.20.5.110">
    <property type="match status" value="1"/>
</dbReference>
<evidence type="ECO:0000256" key="1">
    <source>
        <dbReference type="ARBA" id="ARBA00004163"/>
    </source>
</evidence>
<keyword evidence="8 11" id="KW-0472">Membrane</keyword>
<dbReference type="Proteomes" id="UP000007241">
    <property type="component" value="Unassembled WGS sequence"/>
</dbReference>
<dbReference type="GO" id="GO:0006906">
    <property type="term" value="P:vesicle fusion"/>
    <property type="evidence" value="ECO:0000318"/>
    <property type="project" value="GO_Central"/>
</dbReference>
<name>F4P404_BATDJ</name>
<evidence type="ECO:0000256" key="4">
    <source>
        <dbReference type="ARBA" id="ARBA00022692"/>
    </source>
</evidence>
<keyword evidence="5 11" id="KW-0653">Protein transport</keyword>
<feature type="transmembrane region" description="Helical" evidence="12">
    <location>
        <begin position="204"/>
        <end position="224"/>
    </location>
</feature>
<evidence type="ECO:0000256" key="8">
    <source>
        <dbReference type="ARBA" id="ARBA00023136"/>
    </source>
</evidence>
<dbReference type="GO" id="GO:0015031">
    <property type="term" value="P:protein transport"/>
    <property type="evidence" value="ECO:0007669"/>
    <property type="project" value="UniProtKB-KW"/>
</dbReference>
<sequence length="225" mass="25300">MSATVVYSNAIKLKTELHHFISTLDSGQGSPALQSKVRAGLNNLQRSIDDLEMLSRREVTSVKREITSGRASTLRDEHCQIQSAFDRYCSIESARIASEQRQELLGLDNSLQQRNSGANHFNHPEEQSTILMMDGLINERNVLEGAEQSIEQYLTMGRNALHELYEQRSMLKSTQKRLLDVANSLGLSSSVIRFIEQRTAADQWILYGGLAGTCLILWAIVHYFG</sequence>
<dbReference type="OMA" id="DETIHNI"/>
<gene>
    <name evidence="13" type="ORF">BATDEDRAFT_25447</name>
</gene>
<keyword evidence="6 12" id="KW-1133">Transmembrane helix</keyword>
<dbReference type="GO" id="GO:0005789">
    <property type="term" value="C:endoplasmic reticulum membrane"/>
    <property type="evidence" value="ECO:0000318"/>
    <property type="project" value="GO_Central"/>
</dbReference>
<dbReference type="HOGENOM" id="CLU_083740_1_1_1"/>
<dbReference type="InParanoid" id="F4P404"/>
<evidence type="ECO:0000256" key="5">
    <source>
        <dbReference type="ARBA" id="ARBA00022927"/>
    </source>
</evidence>
<dbReference type="PIRSF" id="PIRSF028865">
    <property type="entry name" value="Membrin-2"/>
    <property type="match status" value="1"/>
</dbReference>
<dbReference type="GO" id="GO:0031201">
    <property type="term" value="C:SNARE complex"/>
    <property type="evidence" value="ECO:0000318"/>
    <property type="project" value="GO_Central"/>
</dbReference>
<comment type="similarity">
    <text evidence="9 11">Belongs to the BOS1 family.</text>
</comment>
<keyword evidence="4 12" id="KW-0812">Transmembrane</keyword>
<comment type="function">
    <text evidence="11">SNARE required for protein transport between the ER and the Golgi complex.</text>
</comment>
<evidence type="ECO:0000256" key="12">
    <source>
        <dbReference type="SAM" id="Phobius"/>
    </source>
</evidence>
<accession>F4P404</accession>
<dbReference type="GO" id="GO:0006888">
    <property type="term" value="P:endoplasmic reticulum to Golgi vesicle-mediated transport"/>
    <property type="evidence" value="ECO:0000318"/>
    <property type="project" value="GO_Central"/>
</dbReference>
<dbReference type="OrthoDB" id="158360at2759"/>
<evidence type="ECO:0000313" key="14">
    <source>
        <dbReference type="Proteomes" id="UP000007241"/>
    </source>
</evidence>
<dbReference type="Pfam" id="PF12352">
    <property type="entry name" value="V-SNARE_C"/>
    <property type="match status" value="1"/>
</dbReference>
<evidence type="ECO:0000313" key="13">
    <source>
        <dbReference type="EMBL" id="EGF79717.1"/>
    </source>
</evidence>
<dbReference type="GO" id="GO:0005484">
    <property type="term" value="F:SNAP receptor activity"/>
    <property type="evidence" value="ECO:0000318"/>
    <property type="project" value="GO_Central"/>
</dbReference>
<organism evidence="13 14">
    <name type="scientific">Batrachochytrium dendrobatidis (strain JAM81 / FGSC 10211)</name>
    <name type="common">Frog chytrid fungus</name>
    <dbReference type="NCBI Taxonomy" id="684364"/>
    <lineage>
        <taxon>Eukaryota</taxon>
        <taxon>Fungi</taxon>
        <taxon>Fungi incertae sedis</taxon>
        <taxon>Chytridiomycota</taxon>
        <taxon>Chytridiomycota incertae sedis</taxon>
        <taxon>Chytridiomycetes</taxon>
        <taxon>Rhizophydiales</taxon>
        <taxon>Rhizophydiales incertae sedis</taxon>
        <taxon>Batrachochytrium</taxon>
    </lineage>
</organism>
<evidence type="ECO:0000256" key="3">
    <source>
        <dbReference type="ARBA" id="ARBA00022448"/>
    </source>
</evidence>
<dbReference type="GO" id="GO:0012507">
    <property type="term" value="C:ER to Golgi transport vesicle membrane"/>
    <property type="evidence" value="ECO:0000318"/>
    <property type="project" value="GO_Central"/>
</dbReference>